<gene>
    <name evidence="2" type="ORF">GCM10010357_49860</name>
</gene>
<evidence type="ECO:0000313" key="3">
    <source>
        <dbReference type="Proteomes" id="UP001500879"/>
    </source>
</evidence>
<feature type="domain" description="Mycothiol-dependent maleylpyruvate isomerase metal-binding" evidence="1">
    <location>
        <begin position="12"/>
        <end position="131"/>
    </location>
</feature>
<reference evidence="2 3" key="1">
    <citation type="journal article" date="2019" name="Int. J. Syst. Evol. Microbiol.">
        <title>The Global Catalogue of Microorganisms (GCM) 10K type strain sequencing project: providing services to taxonomists for standard genome sequencing and annotation.</title>
        <authorList>
            <consortium name="The Broad Institute Genomics Platform"/>
            <consortium name="The Broad Institute Genome Sequencing Center for Infectious Disease"/>
            <person name="Wu L."/>
            <person name="Ma J."/>
        </authorList>
    </citation>
    <scope>NUCLEOTIDE SEQUENCE [LARGE SCALE GENOMIC DNA]</scope>
    <source>
        <strain evidence="2 3">JCM 4788</strain>
    </source>
</reference>
<evidence type="ECO:0000313" key="2">
    <source>
        <dbReference type="EMBL" id="GAA0422487.1"/>
    </source>
</evidence>
<comment type="caution">
    <text evidence="2">The sequence shown here is derived from an EMBL/GenBank/DDBJ whole genome shotgun (WGS) entry which is preliminary data.</text>
</comment>
<dbReference type="EMBL" id="BAAABX010000055">
    <property type="protein sequence ID" value="GAA0422487.1"/>
    <property type="molecule type" value="Genomic_DNA"/>
</dbReference>
<organism evidence="2 3">
    <name type="scientific">Streptomyces luteireticuli</name>
    <dbReference type="NCBI Taxonomy" id="173858"/>
    <lineage>
        <taxon>Bacteria</taxon>
        <taxon>Bacillati</taxon>
        <taxon>Actinomycetota</taxon>
        <taxon>Actinomycetes</taxon>
        <taxon>Kitasatosporales</taxon>
        <taxon>Streptomycetaceae</taxon>
        <taxon>Streptomyces</taxon>
    </lineage>
</organism>
<dbReference type="Pfam" id="PF11716">
    <property type="entry name" value="MDMPI_N"/>
    <property type="match status" value="1"/>
</dbReference>
<dbReference type="SUPFAM" id="SSF109854">
    <property type="entry name" value="DinB/YfiT-like putative metalloenzymes"/>
    <property type="match status" value="1"/>
</dbReference>
<dbReference type="Gene3D" id="1.20.120.450">
    <property type="entry name" value="dinb family like domain"/>
    <property type="match status" value="1"/>
</dbReference>
<name>A0ABN0YZE2_9ACTN</name>
<dbReference type="InterPro" id="IPR017520">
    <property type="entry name" value="CHP03086"/>
</dbReference>
<dbReference type="InterPro" id="IPR024344">
    <property type="entry name" value="MDMPI_metal-binding"/>
</dbReference>
<protein>
    <submittedName>
        <fullName evidence="2">TIGR03086 family metal-binding protein</fullName>
    </submittedName>
</protein>
<dbReference type="NCBIfam" id="TIGR03083">
    <property type="entry name" value="maleylpyruvate isomerase family mycothiol-dependent enzyme"/>
    <property type="match status" value="1"/>
</dbReference>
<dbReference type="InterPro" id="IPR017517">
    <property type="entry name" value="Maleyloyr_isom"/>
</dbReference>
<evidence type="ECO:0000259" key="1">
    <source>
        <dbReference type="Pfam" id="PF11716"/>
    </source>
</evidence>
<proteinExistence type="predicted"/>
<keyword evidence="3" id="KW-1185">Reference proteome</keyword>
<dbReference type="NCBIfam" id="TIGR03086">
    <property type="entry name" value="TIGR03086 family metal-binding protein"/>
    <property type="match status" value="1"/>
</dbReference>
<dbReference type="Proteomes" id="UP001500879">
    <property type="component" value="Unassembled WGS sequence"/>
</dbReference>
<dbReference type="RefSeq" id="WP_344028376.1">
    <property type="nucleotide sequence ID" value="NZ_BAAABX010000055.1"/>
</dbReference>
<sequence length="192" mass="20349">MDTTTDPRPLLTRALGQLARLIAAVPAGRLDGPTPCEEFDVRALLRHLVGGADAASAIGETGTRGVLTPAPDVPDDGWTAAYDAARARLTAAWADDTKLDMPLTMPWGAMPGRAYLFSGCVLEMAAHAWDLSQALGSPFPLDQELAECALEWAHRALPAERRGEGVPFAPVRPAPEGADAYVRLAAWLGRAV</sequence>
<accession>A0ABN0YZE2</accession>
<dbReference type="InterPro" id="IPR034660">
    <property type="entry name" value="DinB/YfiT-like"/>
</dbReference>